<evidence type="ECO:0000256" key="3">
    <source>
        <dbReference type="ARBA" id="ARBA00023136"/>
    </source>
</evidence>
<dbReference type="Gene3D" id="3.40.710.10">
    <property type="entry name" value="DD-peptidase/beta-lactamase superfamily"/>
    <property type="match status" value="1"/>
</dbReference>
<keyword evidence="7" id="KW-0131">Cell cycle</keyword>
<dbReference type="InterPro" id="IPR012338">
    <property type="entry name" value="Beta-lactam/transpept-like"/>
</dbReference>
<dbReference type="Pfam" id="PF00905">
    <property type="entry name" value="Transpeptidase"/>
    <property type="match status" value="1"/>
</dbReference>
<evidence type="ECO:0000256" key="2">
    <source>
        <dbReference type="ARBA" id="ARBA00007171"/>
    </source>
</evidence>
<dbReference type="Gene3D" id="3.30.450.330">
    <property type="match status" value="1"/>
</dbReference>
<evidence type="ECO:0000256" key="4">
    <source>
        <dbReference type="SAM" id="Phobius"/>
    </source>
</evidence>
<dbReference type="GO" id="GO:0016757">
    <property type="term" value="F:glycosyltransferase activity"/>
    <property type="evidence" value="ECO:0007669"/>
    <property type="project" value="UniProtKB-KW"/>
</dbReference>
<keyword evidence="7" id="KW-0132">Cell division</keyword>
<dbReference type="Pfam" id="PF03717">
    <property type="entry name" value="PBP_dimer"/>
    <property type="match status" value="1"/>
</dbReference>
<proteinExistence type="inferred from homology"/>
<dbReference type="PANTHER" id="PTHR30627">
    <property type="entry name" value="PEPTIDOGLYCAN D,D-TRANSPEPTIDASE"/>
    <property type="match status" value="1"/>
</dbReference>
<reference evidence="7 8" key="1">
    <citation type="journal article" date="2015" name="Genome Announc.">
        <title>Draft Genome Sequence of Clostridium tyrobutyricum Strain DIVETGP, Isolated from Cow's Milk for Grana Padano Production.</title>
        <authorList>
            <person name="Soggiu A."/>
            <person name="Piras C."/>
            <person name="Gaiarsa S."/>
            <person name="Sassera D."/>
            <person name="Roncada P."/>
            <person name="Bendixen E."/>
            <person name="Brasca M."/>
            <person name="Bonizzi L."/>
        </authorList>
    </citation>
    <scope>NUCLEOTIDE SEQUENCE [LARGE SCALE GENOMIC DNA]</scope>
    <source>
        <strain evidence="7 8">DIVETGP</strain>
    </source>
</reference>
<comment type="similarity">
    <text evidence="2">Belongs to the transpeptidase family.</text>
</comment>
<dbReference type="Proteomes" id="UP000019482">
    <property type="component" value="Unassembled WGS sequence"/>
</dbReference>
<dbReference type="GO" id="GO:0051301">
    <property type="term" value="P:cell division"/>
    <property type="evidence" value="ECO:0007669"/>
    <property type="project" value="UniProtKB-KW"/>
</dbReference>
<organism evidence="7 8">
    <name type="scientific">Clostridium tyrobutyricum DIVETGP</name>
    <dbReference type="NCBI Taxonomy" id="1408889"/>
    <lineage>
        <taxon>Bacteria</taxon>
        <taxon>Bacillati</taxon>
        <taxon>Bacillota</taxon>
        <taxon>Clostridia</taxon>
        <taxon>Eubacteriales</taxon>
        <taxon>Clostridiaceae</taxon>
        <taxon>Clostridium</taxon>
    </lineage>
</organism>
<keyword evidence="4" id="KW-1133">Transmembrane helix</keyword>
<keyword evidence="7" id="KW-0808">Transferase</keyword>
<dbReference type="RefSeq" id="WP_017894523.1">
    <property type="nucleotide sequence ID" value="NZ_CBXI010000044.1"/>
</dbReference>
<feature type="domain" description="Penicillin-binding protein transpeptidase" evidence="5">
    <location>
        <begin position="253"/>
        <end position="564"/>
    </location>
</feature>
<dbReference type="Gene3D" id="3.90.1310.10">
    <property type="entry name" value="Penicillin-binding protein 2a (Domain 2)"/>
    <property type="match status" value="1"/>
</dbReference>
<feature type="transmembrane region" description="Helical" evidence="4">
    <location>
        <begin position="12"/>
        <end position="33"/>
    </location>
</feature>
<evidence type="ECO:0000256" key="1">
    <source>
        <dbReference type="ARBA" id="ARBA00004370"/>
    </source>
</evidence>
<dbReference type="AlphaFoldDB" id="W6N8M6"/>
<dbReference type="PANTHER" id="PTHR30627:SF1">
    <property type="entry name" value="PEPTIDOGLYCAN D,D-TRANSPEPTIDASE FTSI"/>
    <property type="match status" value="1"/>
</dbReference>
<dbReference type="GO" id="GO:0008658">
    <property type="term" value="F:penicillin binding"/>
    <property type="evidence" value="ECO:0007669"/>
    <property type="project" value="InterPro"/>
</dbReference>
<evidence type="ECO:0000259" key="6">
    <source>
        <dbReference type="Pfam" id="PF03717"/>
    </source>
</evidence>
<comment type="subcellular location">
    <subcellularLocation>
        <location evidence="1">Membrane</location>
    </subcellularLocation>
</comment>
<accession>W6N8M6</accession>
<gene>
    <name evidence="7" type="ORF">CTDIVETGP_2840</name>
</gene>
<dbReference type="InterPro" id="IPR001460">
    <property type="entry name" value="PCN-bd_Tpept"/>
</dbReference>
<dbReference type="GO" id="GO:0071555">
    <property type="term" value="P:cell wall organization"/>
    <property type="evidence" value="ECO:0007669"/>
    <property type="project" value="TreeGrafter"/>
</dbReference>
<protein>
    <submittedName>
        <fullName evidence="7">Cell division protein FtsI [Peptidoglycan synthetase]</fullName>
        <ecNumber evidence="7">2.4.1.129</ecNumber>
    </submittedName>
</protein>
<keyword evidence="7" id="KW-0328">Glycosyltransferase</keyword>
<dbReference type="EMBL" id="CBXI010000044">
    <property type="protein sequence ID" value="CDL92770.1"/>
    <property type="molecule type" value="Genomic_DNA"/>
</dbReference>
<dbReference type="SUPFAM" id="SSF56601">
    <property type="entry name" value="beta-lactamase/transpeptidase-like"/>
    <property type="match status" value="1"/>
</dbReference>
<evidence type="ECO:0000313" key="8">
    <source>
        <dbReference type="Proteomes" id="UP000019482"/>
    </source>
</evidence>
<evidence type="ECO:0000313" key="7">
    <source>
        <dbReference type="EMBL" id="CDL92770.1"/>
    </source>
</evidence>
<feature type="domain" description="Penicillin-binding protein dimerisation" evidence="6">
    <location>
        <begin position="56"/>
        <end position="204"/>
    </location>
</feature>
<dbReference type="InterPro" id="IPR050515">
    <property type="entry name" value="Beta-lactam/transpept"/>
</dbReference>
<dbReference type="InterPro" id="IPR005311">
    <property type="entry name" value="PBP_dimer"/>
</dbReference>
<dbReference type="GO" id="GO:0005886">
    <property type="term" value="C:plasma membrane"/>
    <property type="evidence" value="ECO:0007669"/>
    <property type="project" value="TreeGrafter"/>
</dbReference>
<keyword evidence="8" id="KW-1185">Reference proteome</keyword>
<sequence>MDEKDKLVSSSRLFFVFSVIVLILITIVCRLYYISAVHGDKLKLMAEKQWVDKTMIKPTRGEILDRNYNQLATNEPSSRIDLDLRTLKQSLKDKNIGIDTLENQLSSILEMDKSNIDKIMNSNDEYSALKRGVSSEQAKKIQNLGINGIVISSDTTRYYVNGNFLSQVLGHTNSDGQGLSGVELMYNKLLTGTPGVSISEVDNKREDLPYNQATYTKPIDGKDLVLTIDAKLQLFAEKAADAALKTNKAKSVTITIMNPKNGEILAMVNKPSNNLNSPNNSEDLWKNNAVQWAFEPGSIFKAITSEVALETSKSYENQQFLCNASVSVDGNLIYNWDKADHGMMSLQDILKNSNNVGFAKLGMQLGKENLYSHINKFGFGTKTGIDLPGESSGIVKNVKNVKNLDLANTAFGQGVAMTQVQYMSVFNAIANGGKWFTPHIMKETGNFNKGNEFIGNSKFKDTKAKKIMDKDVTTTLRGYLEKVVSDGVGKNAYVKGCNIAGKTGTAQKAYADGAGYEPGKYVSSFAGMAPYQDPKITLIVSIDEPDASNYYSAQTAAPVAKELFSEIYNYTNYIYNK</sequence>
<dbReference type="InterPro" id="IPR036138">
    <property type="entry name" value="PBP_dimer_sf"/>
</dbReference>
<keyword evidence="4" id="KW-0812">Transmembrane</keyword>
<dbReference type="SUPFAM" id="SSF56519">
    <property type="entry name" value="Penicillin binding protein dimerisation domain"/>
    <property type="match status" value="1"/>
</dbReference>
<name>W6N8M6_CLOTY</name>
<evidence type="ECO:0000259" key="5">
    <source>
        <dbReference type="Pfam" id="PF00905"/>
    </source>
</evidence>
<dbReference type="EC" id="2.4.1.129" evidence="7"/>
<comment type="caution">
    <text evidence="7">The sequence shown here is derived from an EMBL/GenBank/DDBJ whole genome shotgun (WGS) entry which is preliminary data.</text>
</comment>
<dbReference type="OrthoDB" id="9804124at2"/>
<keyword evidence="3 4" id="KW-0472">Membrane</keyword>
<dbReference type="GeneID" id="29420467"/>